<name>A0ABP7F2E7_9STAP</name>
<evidence type="ECO:0000256" key="4">
    <source>
        <dbReference type="ARBA" id="ARBA00022842"/>
    </source>
</evidence>
<dbReference type="PROSITE" id="PS50926">
    <property type="entry name" value="TRAM"/>
    <property type="match status" value="1"/>
</dbReference>
<dbReference type="SUPFAM" id="SSF88723">
    <property type="entry name" value="PIN domain-like"/>
    <property type="match status" value="1"/>
</dbReference>
<organism evidence="7 8">
    <name type="scientific">Salinicoccus jeotgali</name>
    <dbReference type="NCBI Taxonomy" id="381634"/>
    <lineage>
        <taxon>Bacteria</taxon>
        <taxon>Bacillati</taxon>
        <taxon>Bacillota</taxon>
        <taxon>Bacilli</taxon>
        <taxon>Bacillales</taxon>
        <taxon>Staphylococcaceae</taxon>
        <taxon>Salinicoccus</taxon>
    </lineage>
</organism>
<keyword evidence="5" id="KW-1133">Transmembrane helix</keyword>
<feature type="transmembrane region" description="Helical" evidence="5">
    <location>
        <begin position="35"/>
        <end position="57"/>
    </location>
</feature>
<dbReference type="InterPro" id="IPR002792">
    <property type="entry name" value="TRAM_dom"/>
</dbReference>
<feature type="transmembrane region" description="Helical" evidence="5">
    <location>
        <begin position="78"/>
        <end position="101"/>
    </location>
</feature>
<evidence type="ECO:0000256" key="1">
    <source>
        <dbReference type="ARBA" id="ARBA00001946"/>
    </source>
</evidence>
<evidence type="ECO:0000256" key="5">
    <source>
        <dbReference type="SAM" id="Phobius"/>
    </source>
</evidence>
<protein>
    <submittedName>
        <fullName evidence="7">PIN/TRAM domain-containing protein</fullName>
    </submittedName>
</protein>
<evidence type="ECO:0000313" key="7">
    <source>
        <dbReference type="EMBL" id="GAA3729649.1"/>
    </source>
</evidence>
<dbReference type="Gene3D" id="3.40.50.1010">
    <property type="entry name" value="5'-nuclease"/>
    <property type="match status" value="1"/>
</dbReference>
<dbReference type="PANTHER" id="PTHR11603">
    <property type="entry name" value="AAA FAMILY ATPASE"/>
    <property type="match status" value="1"/>
</dbReference>
<keyword evidence="5" id="KW-0812">Transmembrane</keyword>
<reference evidence="8" key="1">
    <citation type="journal article" date="2019" name="Int. J. Syst. Evol. Microbiol.">
        <title>The Global Catalogue of Microorganisms (GCM) 10K type strain sequencing project: providing services to taxonomists for standard genome sequencing and annotation.</title>
        <authorList>
            <consortium name="The Broad Institute Genomics Platform"/>
            <consortium name="The Broad Institute Genome Sequencing Center for Infectious Disease"/>
            <person name="Wu L."/>
            <person name="Ma J."/>
        </authorList>
    </citation>
    <scope>NUCLEOTIDE SEQUENCE [LARGE SCALE GENOMIC DNA]</scope>
    <source>
        <strain evidence="8">JCM 16981</strain>
    </source>
</reference>
<keyword evidence="2" id="KW-0540">Nuclease</keyword>
<evidence type="ECO:0000259" key="6">
    <source>
        <dbReference type="PROSITE" id="PS50926"/>
    </source>
</evidence>
<dbReference type="PANTHER" id="PTHR11603:SF147">
    <property type="entry name" value="MEMBRANE PROTEIN"/>
    <property type="match status" value="1"/>
</dbReference>
<proteinExistence type="predicted"/>
<dbReference type="InterPro" id="IPR052041">
    <property type="entry name" value="Nucleic_acid_metab_PIN/TRAM"/>
</dbReference>
<accession>A0ABP7F2E7</accession>
<feature type="transmembrane region" description="Helical" evidence="5">
    <location>
        <begin position="7"/>
        <end position="29"/>
    </location>
</feature>
<keyword evidence="4" id="KW-0460">Magnesium</keyword>
<evidence type="ECO:0000256" key="2">
    <source>
        <dbReference type="ARBA" id="ARBA00022722"/>
    </source>
</evidence>
<dbReference type="SMART" id="SM00670">
    <property type="entry name" value="PINc"/>
    <property type="match status" value="1"/>
</dbReference>
<comment type="caution">
    <text evidence="7">The sequence shown here is derived from an EMBL/GenBank/DDBJ whole genome shotgun (WGS) entry which is preliminary data.</text>
</comment>
<feature type="domain" description="TRAM" evidence="6">
    <location>
        <begin position="284"/>
        <end position="345"/>
    </location>
</feature>
<evidence type="ECO:0000313" key="8">
    <source>
        <dbReference type="Proteomes" id="UP001500920"/>
    </source>
</evidence>
<dbReference type="RefSeq" id="WP_344703581.1">
    <property type="nucleotide sequence ID" value="NZ_BAABCK010000062.1"/>
</dbReference>
<dbReference type="InterPro" id="IPR029060">
    <property type="entry name" value="PIN-like_dom_sf"/>
</dbReference>
<evidence type="ECO:0000256" key="3">
    <source>
        <dbReference type="ARBA" id="ARBA00022801"/>
    </source>
</evidence>
<dbReference type="EMBL" id="BAABCK010000062">
    <property type="protein sequence ID" value="GAA3729649.1"/>
    <property type="molecule type" value="Genomic_DNA"/>
</dbReference>
<gene>
    <name evidence="7" type="ORF">GCM10022378_17750</name>
</gene>
<feature type="transmembrane region" description="Helical" evidence="5">
    <location>
        <begin position="113"/>
        <end position="131"/>
    </location>
</feature>
<keyword evidence="3" id="KW-0378">Hydrolase</keyword>
<dbReference type="InterPro" id="IPR002716">
    <property type="entry name" value="PIN_dom"/>
</dbReference>
<sequence length="351" mass="39101">MLRYLLYVLYVLIGISLGVWLMPLIFQILPWDVPLILDNVLVFGLSGLLLFLVFFSWTLPKVESLIRRSEGLILNRSLAEIVSATLGTLIGLLIAVLISLLINAMDIPIVRDIVPFIVAVILGYLGFQIGLKKFGEVLDFLPGNFSKSKEKEYRNHKKFLDTSAIIDGRIVDVAKTGFIEGVLVIPQFVLDELQLIADATDPIKRDKGQRGLDMLNALQKQNAAEVEIRDVEYDKLDVDHQLIEIAKAEKGAIITTDYNLNKVCQLHQIKVLNVNELSDAIKMAVIQGDRFSLLVSKTGKEENQGVGYLEDGTMVVVEDGKADINKTITVEVVSVLQTNSGRIVFAKRVRK</sequence>
<keyword evidence="8" id="KW-1185">Reference proteome</keyword>
<dbReference type="Proteomes" id="UP001500920">
    <property type="component" value="Unassembled WGS sequence"/>
</dbReference>
<keyword evidence="5" id="KW-0472">Membrane</keyword>
<comment type="cofactor">
    <cofactor evidence="1">
        <name>Mg(2+)</name>
        <dbReference type="ChEBI" id="CHEBI:18420"/>
    </cofactor>
</comment>
<dbReference type="CDD" id="cd09877">
    <property type="entry name" value="PIN_YacL-like"/>
    <property type="match status" value="1"/>
</dbReference>